<dbReference type="Gene3D" id="3.40.1350.10">
    <property type="match status" value="1"/>
</dbReference>
<dbReference type="RefSeq" id="WP_184148756.1">
    <property type="nucleotide sequence ID" value="NZ_JACHFM010000002.1"/>
</dbReference>
<evidence type="ECO:0000313" key="2">
    <source>
        <dbReference type="Proteomes" id="UP000549457"/>
    </source>
</evidence>
<dbReference type="InterPro" id="IPR011856">
    <property type="entry name" value="tRNA_endonuc-like_dom_sf"/>
</dbReference>
<organism evidence="1 2">
    <name type="scientific">Amaricoccus macauensis</name>
    <dbReference type="NCBI Taxonomy" id="57001"/>
    <lineage>
        <taxon>Bacteria</taxon>
        <taxon>Pseudomonadati</taxon>
        <taxon>Pseudomonadota</taxon>
        <taxon>Alphaproteobacteria</taxon>
        <taxon>Rhodobacterales</taxon>
        <taxon>Paracoccaceae</taxon>
        <taxon>Amaricoccus</taxon>
    </lineage>
</organism>
<proteinExistence type="predicted"/>
<accession>A0A840SSC8</accession>
<dbReference type="AlphaFoldDB" id="A0A840SSC8"/>
<dbReference type="Proteomes" id="UP000549457">
    <property type="component" value="Unassembled WGS sequence"/>
</dbReference>
<protein>
    <recommendedName>
        <fullName evidence="3">DUF4268 domain-containing protein</fullName>
    </recommendedName>
</protein>
<dbReference type="GO" id="GO:0003676">
    <property type="term" value="F:nucleic acid binding"/>
    <property type="evidence" value="ECO:0007669"/>
    <property type="project" value="InterPro"/>
</dbReference>
<gene>
    <name evidence="1" type="ORF">HNP73_002179</name>
</gene>
<comment type="caution">
    <text evidence="1">The sequence shown here is derived from an EMBL/GenBank/DDBJ whole genome shotgun (WGS) entry which is preliminary data.</text>
</comment>
<evidence type="ECO:0008006" key="3">
    <source>
        <dbReference type="Google" id="ProtNLM"/>
    </source>
</evidence>
<sequence length="309" mass="34626">MTDVSFDRLRDVALRDAWRHESNDFTPWLAQNIDHIAEAVGMPLEITGTEVLVGTFYADILARNPQDDGVVLIENQLEQTDHAHLGQIMTYLAGLEAKTVIWIAPAFREPHLSAIRWLNQHTADGFSFFALRLRVVRIGESPFAPMFEIVEQPDNWQRIVRQVAPTSDWAEYYDVKQKFWLMALERHPDLASLGFKPYRYANNYTYLLAEPEAQLSAWFGKTQSGVFVRGGRGEGPDALAAVLEPHRGALETRLGTALGPAGRTGYFLQKGYPHGQLDEAAWPGIIDWMVTTVADYRAAFAVIVGGEPG</sequence>
<dbReference type="EMBL" id="JACHFM010000002">
    <property type="protein sequence ID" value="MBB5222243.1"/>
    <property type="molecule type" value="Genomic_DNA"/>
</dbReference>
<name>A0A840SSC8_9RHOB</name>
<reference evidence="1 2" key="1">
    <citation type="submission" date="2020-08" db="EMBL/GenBank/DDBJ databases">
        <title>Genomic Encyclopedia of Type Strains, Phase IV (KMG-IV): sequencing the most valuable type-strain genomes for metagenomic binning, comparative biology and taxonomic classification.</title>
        <authorList>
            <person name="Goeker M."/>
        </authorList>
    </citation>
    <scope>NUCLEOTIDE SEQUENCE [LARGE SCALE GENOMIC DNA]</scope>
    <source>
        <strain evidence="1 2">DSM 101730</strain>
    </source>
</reference>
<keyword evidence="2" id="KW-1185">Reference proteome</keyword>
<evidence type="ECO:0000313" key="1">
    <source>
        <dbReference type="EMBL" id="MBB5222243.1"/>
    </source>
</evidence>